<dbReference type="Gene3D" id="3.80.10.10">
    <property type="entry name" value="Ribonuclease Inhibitor"/>
    <property type="match status" value="1"/>
</dbReference>
<dbReference type="AlphaFoldDB" id="A0A443RRE9"/>
<sequence length="244" mass="27731">MSYLRTVKDGKRIPNLPKLEDVENQKLQANSLTISGYDFDVKEFKNKVLTKVTFDKTYTLPKGLWTLLYLTHLELTNCQLTEMPEKLANLTKLRVLNLSNNHLNVLDINCFSNLSNLVHLNVSHNELPYIPLEIASLRNLIALDFSYNQINSLPFTLIRLVDLKELFISNNNIKLLSRGVVVTLEKQLRLVKFDISGNKMKKLEKPGSSLSLATTIINDSFNGRSSVIPVFVSKCFNCSKVNKC</sequence>
<keyword evidence="1" id="KW-0433">Leucine-rich repeat</keyword>
<protein>
    <submittedName>
        <fullName evidence="3">Uncharacterized protein</fullName>
    </submittedName>
</protein>
<evidence type="ECO:0000313" key="3">
    <source>
        <dbReference type="EMBL" id="RWS17808.1"/>
    </source>
</evidence>
<dbReference type="InterPro" id="IPR003591">
    <property type="entry name" value="Leu-rich_rpt_typical-subtyp"/>
</dbReference>
<keyword evidence="4" id="KW-1185">Reference proteome</keyword>
<dbReference type="EMBL" id="NCKU01000033">
    <property type="protein sequence ID" value="RWS17808.1"/>
    <property type="molecule type" value="Genomic_DNA"/>
</dbReference>
<dbReference type="PANTHER" id="PTHR48051:SF1">
    <property type="entry name" value="RAS SUPPRESSOR PROTEIN 1"/>
    <property type="match status" value="1"/>
</dbReference>
<evidence type="ECO:0000256" key="1">
    <source>
        <dbReference type="ARBA" id="ARBA00022614"/>
    </source>
</evidence>
<evidence type="ECO:0000313" key="4">
    <source>
        <dbReference type="Proteomes" id="UP000285301"/>
    </source>
</evidence>
<dbReference type="InterPro" id="IPR050216">
    <property type="entry name" value="LRR_domain-containing"/>
</dbReference>
<accession>A0A443RRE9</accession>
<dbReference type="InterPro" id="IPR032675">
    <property type="entry name" value="LRR_dom_sf"/>
</dbReference>
<organism evidence="3 4">
    <name type="scientific">Dinothrombium tinctorium</name>
    <dbReference type="NCBI Taxonomy" id="1965070"/>
    <lineage>
        <taxon>Eukaryota</taxon>
        <taxon>Metazoa</taxon>
        <taxon>Ecdysozoa</taxon>
        <taxon>Arthropoda</taxon>
        <taxon>Chelicerata</taxon>
        <taxon>Arachnida</taxon>
        <taxon>Acari</taxon>
        <taxon>Acariformes</taxon>
        <taxon>Trombidiformes</taxon>
        <taxon>Prostigmata</taxon>
        <taxon>Anystina</taxon>
        <taxon>Parasitengona</taxon>
        <taxon>Trombidioidea</taxon>
        <taxon>Trombidiidae</taxon>
        <taxon>Dinothrombium</taxon>
    </lineage>
</organism>
<evidence type="ECO:0000256" key="2">
    <source>
        <dbReference type="ARBA" id="ARBA00022737"/>
    </source>
</evidence>
<reference evidence="3 4" key="1">
    <citation type="journal article" date="2018" name="Gigascience">
        <title>Genomes of trombidid mites reveal novel predicted allergens and laterally-transferred genes associated with secondary metabolism.</title>
        <authorList>
            <person name="Dong X."/>
            <person name="Chaisiri K."/>
            <person name="Xia D."/>
            <person name="Armstrong S.D."/>
            <person name="Fang Y."/>
            <person name="Donnelly M.J."/>
            <person name="Kadowaki T."/>
            <person name="McGarry J.W."/>
            <person name="Darby A.C."/>
            <person name="Makepeace B.L."/>
        </authorList>
    </citation>
    <scope>NUCLEOTIDE SEQUENCE [LARGE SCALE GENOMIC DNA]</scope>
    <source>
        <strain evidence="3">UoL-WK</strain>
    </source>
</reference>
<comment type="caution">
    <text evidence="3">The sequence shown here is derived from an EMBL/GenBank/DDBJ whole genome shotgun (WGS) entry which is preliminary data.</text>
</comment>
<dbReference type="PROSITE" id="PS51450">
    <property type="entry name" value="LRR"/>
    <property type="match status" value="1"/>
</dbReference>
<proteinExistence type="predicted"/>
<dbReference type="SUPFAM" id="SSF52058">
    <property type="entry name" value="L domain-like"/>
    <property type="match status" value="1"/>
</dbReference>
<name>A0A443RRE9_9ACAR</name>
<dbReference type="Pfam" id="PF13855">
    <property type="entry name" value="LRR_8"/>
    <property type="match status" value="1"/>
</dbReference>
<dbReference type="PANTHER" id="PTHR48051">
    <property type="match status" value="1"/>
</dbReference>
<gene>
    <name evidence="3" type="ORF">B4U79_17833</name>
</gene>
<dbReference type="InterPro" id="IPR001611">
    <property type="entry name" value="Leu-rich_rpt"/>
</dbReference>
<keyword evidence="2" id="KW-0677">Repeat</keyword>
<dbReference type="STRING" id="1965070.A0A443RRE9"/>
<dbReference type="GO" id="GO:0005737">
    <property type="term" value="C:cytoplasm"/>
    <property type="evidence" value="ECO:0007669"/>
    <property type="project" value="TreeGrafter"/>
</dbReference>
<dbReference type="OrthoDB" id="6516493at2759"/>
<dbReference type="SMART" id="SM00369">
    <property type="entry name" value="LRR_TYP"/>
    <property type="match status" value="5"/>
</dbReference>
<dbReference type="Proteomes" id="UP000285301">
    <property type="component" value="Unassembled WGS sequence"/>
</dbReference>